<protein>
    <submittedName>
        <fullName evidence="2">Uncharacterized protein</fullName>
    </submittedName>
</protein>
<sequence>MKFRLKDFLSRYRMATSHNPLGVPFLTEGVSALILHFNIGAIQSLMIKNDPEFLALGYTKTMMGFLFFQPNPKSIAMIGLGGGTLAK</sequence>
<dbReference type="Proteomes" id="UP000017842">
    <property type="component" value="Unassembled WGS sequence"/>
</dbReference>
<name>V5BMJ2_9GAMM</name>
<evidence type="ECO:0000256" key="1">
    <source>
        <dbReference type="SAM" id="Phobius"/>
    </source>
</evidence>
<evidence type="ECO:0000313" key="2">
    <source>
        <dbReference type="EMBL" id="ESS67392.1"/>
    </source>
</evidence>
<dbReference type="Gene3D" id="3.40.50.150">
    <property type="entry name" value="Vaccinia Virus protein VP39"/>
    <property type="match status" value="1"/>
</dbReference>
<accession>V5BMJ2</accession>
<keyword evidence="1" id="KW-1133">Transmembrane helix</keyword>
<dbReference type="InterPro" id="IPR029063">
    <property type="entry name" value="SAM-dependent_MTases_sf"/>
</dbReference>
<dbReference type="STRING" id="1116472.MGMO_167c00130"/>
<proteinExistence type="predicted"/>
<reference evidence="2 3" key="1">
    <citation type="journal article" date="2013" name="Genome Announc.">
        <title>Draft Genome Sequence of the Methanotrophic Gammaproteobacterium Methyloglobulus morosus DSM 22980 Strain KoM1.</title>
        <authorList>
            <person name="Poehlein A."/>
            <person name="Deutzmann J.S."/>
            <person name="Daniel R."/>
            <person name="Simeonova D.D."/>
        </authorList>
    </citation>
    <scope>NUCLEOTIDE SEQUENCE [LARGE SCALE GENOMIC DNA]</scope>
    <source>
        <strain evidence="2 3">KoM1</strain>
    </source>
</reference>
<keyword evidence="1" id="KW-0812">Transmembrane</keyword>
<dbReference type="SUPFAM" id="SSF53335">
    <property type="entry name" value="S-adenosyl-L-methionine-dependent methyltransferases"/>
    <property type="match status" value="1"/>
</dbReference>
<keyword evidence="1" id="KW-0472">Membrane</keyword>
<dbReference type="eggNOG" id="COG0421">
    <property type="taxonomic scope" value="Bacteria"/>
</dbReference>
<comment type="caution">
    <text evidence="2">The sequence shown here is derived from an EMBL/GenBank/DDBJ whole genome shotgun (WGS) entry which is preliminary data.</text>
</comment>
<dbReference type="EMBL" id="AYLO01000152">
    <property type="protein sequence ID" value="ESS67392.1"/>
    <property type="molecule type" value="Genomic_DNA"/>
</dbReference>
<evidence type="ECO:0000313" key="3">
    <source>
        <dbReference type="Proteomes" id="UP000017842"/>
    </source>
</evidence>
<organism evidence="2 3">
    <name type="scientific">Methyloglobulus morosus KoM1</name>
    <dbReference type="NCBI Taxonomy" id="1116472"/>
    <lineage>
        <taxon>Bacteria</taxon>
        <taxon>Pseudomonadati</taxon>
        <taxon>Pseudomonadota</taxon>
        <taxon>Gammaproteobacteria</taxon>
        <taxon>Methylococcales</taxon>
        <taxon>Methylococcaceae</taxon>
        <taxon>Methyloglobulus</taxon>
    </lineage>
</organism>
<dbReference type="AlphaFoldDB" id="V5BMJ2"/>
<keyword evidence="3" id="KW-1185">Reference proteome</keyword>
<gene>
    <name evidence="2" type="ORF">MGMO_167c00130</name>
</gene>
<feature type="transmembrane region" description="Helical" evidence="1">
    <location>
        <begin position="21"/>
        <end position="39"/>
    </location>
</feature>